<dbReference type="RefSeq" id="WP_311498393.1">
    <property type="nucleotide sequence ID" value="NZ_JAVRHN010000001.1"/>
</dbReference>
<dbReference type="PANTHER" id="PTHR12126:SF11">
    <property type="entry name" value="NADH DEHYDROGENASE [UBIQUINONE] 1 ALPHA SUBCOMPLEX SUBUNIT 9, MITOCHONDRIAL"/>
    <property type="match status" value="1"/>
</dbReference>
<proteinExistence type="predicted"/>
<sequence length="289" mass="31888">MEKQQKVLVAGASGSLGLEIVKVLNAQGRPIRALTSSDEGKEKLIPYTNDIWKADASKGGDAIANITEGVDTVISALGNSISLFTPNEKSFYKIDYQSNQNILRDAEKHGVKRFVYTSIKGADVEEDYTVARAHKLFEQALRATDINSTIIRPVGFFSGLHDLVIMAKRKVIPLIGDGSAKTNSIHHADLAKVVCRYVDEGPEVTEVGGPEIHTRLEMAEMIQETIGGKIVKVPEVIAEIGLKLPNFFEDIHEKLDYFKFVTTNDMIGEKNGNITFKEYLANLDKNQLP</sequence>
<dbReference type="EMBL" id="JAVRHN010000001">
    <property type="protein sequence ID" value="MDT0684953.1"/>
    <property type="molecule type" value="Genomic_DNA"/>
</dbReference>
<dbReference type="InterPro" id="IPR036291">
    <property type="entry name" value="NAD(P)-bd_dom_sf"/>
</dbReference>
<protein>
    <submittedName>
        <fullName evidence="2">NAD(P)H-binding protein</fullName>
    </submittedName>
</protein>
<comment type="caution">
    <text evidence="2">The sequence shown here is derived from an EMBL/GenBank/DDBJ whole genome shotgun (WGS) entry which is preliminary data.</text>
</comment>
<dbReference type="Gene3D" id="3.40.50.720">
    <property type="entry name" value="NAD(P)-binding Rossmann-like Domain"/>
    <property type="match status" value="1"/>
</dbReference>
<name>A0ABU3DML3_9FLAO</name>
<keyword evidence="3" id="KW-1185">Reference proteome</keyword>
<dbReference type="Proteomes" id="UP001253848">
    <property type="component" value="Unassembled WGS sequence"/>
</dbReference>
<dbReference type="Pfam" id="PF13460">
    <property type="entry name" value="NAD_binding_10"/>
    <property type="match status" value="1"/>
</dbReference>
<evidence type="ECO:0000313" key="3">
    <source>
        <dbReference type="Proteomes" id="UP001253848"/>
    </source>
</evidence>
<dbReference type="InterPro" id="IPR051207">
    <property type="entry name" value="ComplexI_NDUFA9_subunit"/>
</dbReference>
<feature type="domain" description="NAD(P)-binding" evidence="1">
    <location>
        <begin position="11"/>
        <end position="199"/>
    </location>
</feature>
<dbReference type="InterPro" id="IPR016040">
    <property type="entry name" value="NAD(P)-bd_dom"/>
</dbReference>
<organism evidence="2 3">
    <name type="scientific">Autumnicola psychrophila</name>
    <dbReference type="NCBI Taxonomy" id="3075592"/>
    <lineage>
        <taxon>Bacteria</taxon>
        <taxon>Pseudomonadati</taxon>
        <taxon>Bacteroidota</taxon>
        <taxon>Flavobacteriia</taxon>
        <taxon>Flavobacteriales</taxon>
        <taxon>Flavobacteriaceae</taxon>
        <taxon>Autumnicola</taxon>
    </lineage>
</organism>
<gene>
    <name evidence="2" type="ORF">RM541_01155</name>
</gene>
<evidence type="ECO:0000259" key="1">
    <source>
        <dbReference type="Pfam" id="PF13460"/>
    </source>
</evidence>
<evidence type="ECO:0000313" key="2">
    <source>
        <dbReference type="EMBL" id="MDT0684953.1"/>
    </source>
</evidence>
<dbReference type="PANTHER" id="PTHR12126">
    <property type="entry name" value="NADH-UBIQUINONE OXIDOREDUCTASE 39 KDA SUBUNIT-RELATED"/>
    <property type="match status" value="1"/>
</dbReference>
<dbReference type="SUPFAM" id="SSF51735">
    <property type="entry name" value="NAD(P)-binding Rossmann-fold domains"/>
    <property type="match status" value="1"/>
</dbReference>
<reference evidence="2 3" key="1">
    <citation type="submission" date="2023-09" db="EMBL/GenBank/DDBJ databases">
        <authorList>
            <person name="Rey-Velasco X."/>
        </authorList>
    </citation>
    <scope>NUCLEOTIDE SEQUENCE [LARGE SCALE GENOMIC DNA]</scope>
    <source>
        <strain evidence="2 3">F225</strain>
    </source>
</reference>
<accession>A0ABU3DML3</accession>